<name>A0ABD3QQ38_9STRA</name>
<comment type="caution">
    <text evidence="1">The sequence shown here is derived from an EMBL/GenBank/DDBJ whole genome shotgun (WGS) entry which is preliminary data.</text>
</comment>
<dbReference type="AlphaFoldDB" id="A0ABD3QQ38"/>
<sequence length="174" mass="19067">MSDVMDATASRRGTMADESMGVDDMSVSSSWVPKEVHFATFSSLHVYEVDESEKRKSYSSAERKKFQVKACREAARIGSPIEDCPHEGAAAIRHLLNTGALITEELVGIENLINKKGGKRVMKERQAHSAHVLNKQRELQKTRTSNLGNELAAAAISRSLKSVEKARSRAALAA</sequence>
<gene>
    <name evidence="1" type="ORF">ACHAWO_004881</name>
</gene>
<reference evidence="1 2" key="1">
    <citation type="submission" date="2024-10" db="EMBL/GenBank/DDBJ databases">
        <title>Updated reference genomes for cyclostephanoid diatoms.</title>
        <authorList>
            <person name="Roberts W.R."/>
            <person name="Alverson A.J."/>
        </authorList>
    </citation>
    <scope>NUCLEOTIDE SEQUENCE [LARGE SCALE GENOMIC DNA]</scope>
    <source>
        <strain evidence="1 2">AJA010-31</strain>
    </source>
</reference>
<evidence type="ECO:0000313" key="2">
    <source>
        <dbReference type="Proteomes" id="UP001530400"/>
    </source>
</evidence>
<evidence type="ECO:0000313" key="1">
    <source>
        <dbReference type="EMBL" id="KAL3801311.1"/>
    </source>
</evidence>
<keyword evidence="2" id="KW-1185">Reference proteome</keyword>
<dbReference type="EMBL" id="JALLPJ020000137">
    <property type="protein sequence ID" value="KAL3801311.1"/>
    <property type="molecule type" value="Genomic_DNA"/>
</dbReference>
<organism evidence="1 2">
    <name type="scientific">Cyclotella atomus</name>
    <dbReference type="NCBI Taxonomy" id="382360"/>
    <lineage>
        <taxon>Eukaryota</taxon>
        <taxon>Sar</taxon>
        <taxon>Stramenopiles</taxon>
        <taxon>Ochrophyta</taxon>
        <taxon>Bacillariophyta</taxon>
        <taxon>Coscinodiscophyceae</taxon>
        <taxon>Thalassiosirophycidae</taxon>
        <taxon>Stephanodiscales</taxon>
        <taxon>Stephanodiscaceae</taxon>
        <taxon>Cyclotella</taxon>
    </lineage>
</organism>
<proteinExistence type="predicted"/>
<dbReference type="Proteomes" id="UP001530400">
    <property type="component" value="Unassembled WGS sequence"/>
</dbReference>
<protein>
    <submittedName>
        <fullName evidence="1">Uncharacterized protein</fullName>
    </submittedName>
</protein>
<accession>A0ABD3QQ38</accession>